<evidence type="ECO:0000259" key="8">
    <source>
        <dbReference type="Pfam" id="PF01416"/>
    </source>
</evidence>
<comment type="catalytic activity">
    <reaction evidence="4 7">
        <text>uridine(38/39/40) in tRNA = pseudouridine(38/39/40) in tRNA</text>
        <dbReference type="Rhea" id="RHEA:22376"/>
        <dbReference type="Rhea" id="RHEA-COMP:10085"/>
        <dbReference type="Rhea" id="RHEA-COMP:10087"/>
        <dbReference type="ChEBI" id="CHEBI:65314"/>
        <dbReference type="ChEBI" id="CHEBI:65315"/>
        <dbReference type="EC" id="5.4.99.12"/>
    </reaction>
</comment>
<evidence type="ECO:0000256" key="5">
    <source>
        <dbReference type="PIRSR" id="PIRSR001430-1"/>
    </source>
</evidence>
<evidence type="ECO:0000256" key="2">
    <source>
        <dbReference type="ARBA" id="ARBA00022694"/>
    </source>
</evidence>
<dbReference type="InterPro" id="IPR020094">
    <property type="entry name" value="TruA/RsuA/RluB/E/F_N"/>
</dbReference>
<feature type="domain" description="Pseudouridine synthase I TruA alpha/beta" evidence="8">
    <location>
        <begin position="8"/>
        <end position="105"/>
    </location>
</feature>
<dbReference type="EC" id="5.4.99.12" evidence="4"/>
<evidence type="ECO:0000256" key="7">
    <source>
        <dbReference type="RuleBase" id="RU003792"/>
    </source>
</evidence>
<dbReference type="HAMAP" id="MF_00171">
    <property type="entry name" value="TruA"/>
    <property type="match status" value="1"/>
</dbReference>
<name>A0A917JJ18_9ENTE</name>
<dbReference type="EMBL" id="BMDT01000012">
    <property type="protein sequence ID" value="GGI66566.1"/>
    <property type="molecule type" value="Genomic_DNA"/>
</dbReference>
<gene>
    <name evidence="9" type="primary">truA2</name>
    <name evidence="4" type="synonym">truA</name>
    <name evidence="9" type="ORF">GCM10011482_22200</name>
</gene>
<dbReference type="Gene3D" id="3.30.70.580">
    <property type="entry name" value="Pseudouridine synthase I, catalytic domain, N-terminal subdomain"/>
    <property type="match status" value="1"/>
</dbReference>
<feature type="domain" description="Pseudouridine synthase I TruA alpha/beta" evidence="8">
    <location>
        <begin position="144"/>
        <end position="246"/>
    </location>
</feature>
<dbReference type="InterPro" id="IPR020103">
    <property type="entry name" value="PsdUridine_synth_cat_dom_sf"/>
</dbReference>
<dbReference type="InterPro" id="IPR020095">
    <property type="entry name" value="PsdUridine_synth_TruA_C"/>
</dbReference>
<dbReference type="InterPro" id="IPR001406">
    <property type="entry name" value="PsdUridine_synth_TruA"/>
</dbReference>
<evidence type="ECO:0000313" key="10">
    <source>
        <dbReference type="Proteomes" id="UP000622610"/>
    </source>
</evidence>
<comment type="subunit">
    <text evidence="4">Homodimer.</text>
</comment>
<dbReference type="PANTHER" id="PTHR11142:SF0">
    <property type="entry name" value="TRNA PSEUDOURIDINE SYNTHASE-LIKE 1"/>
    <property type="match status" value="1"/>
</dbReference>
<evidence type="ECO:0000313" key="9">
    <source>
        <dbReference type="EMBL" id="GGI66566.1"/>
    </source>
</evidence>
<protein>
    <recommendedName>
        <fullName evidence="4">tRNA pseudouridine synthase A</fullName>
        <ecNumber evidence="4">5.4.99.12</ecNumber>
    </recommendedName>
    <alternativeName>
        <fullName evidence="4">tRNA pseudouridine(38-40) synthase</fullName>
    </alternativeName>
    <alternativeName>
        <fullName evidence="4">tRNA pseudouridylate synthase I</fullName>
    </alternativeName>
    <alternativeName>
        <fullName evidence="4">tRNA-uridine isomerase I</fullName>
    </alternativeName>
</protein>
<dbReference type="PANTHER" id="PTHR11142">
    <property type="entry name" value="PSEUDOURIDYLATE SYNTHASE"/>
    <property type="match status" value="1"/>
</dbReference>
<evidence type="ECO:0000256" key="4">
    <source>
        <dbReference type="HAMAP-Rule" id="MF_00171"/>
    </source>
</evidence>
<keyword evidence="10" id="KW-1185">Reference proteome</keyword>
<reference evidence="9" key="1">
    <citation type="journal article" date="2014" name="Int. J. Syst. Evol. Microbiol.">
        <title>Complete genome sequence of Corynebacterium casei LMG S-19264T (=DSM 44701T), isolated from a smear-ripened cheese.</title>
        <authorList>
            <consortium name="US DOE Joint Genome Institute (JGI-PGF)"/>
            <person name="Walter F."/>
            <person name="Albersmeier A."/>
            <person name="Kalinowski J."/>
            <person name="Ruckert C."/>
        </authorList>
    </citation>
    <scope>NUCLEOTIDE SEQUENCE</scope>
    <source>
        <strain evidence="9">CCM 8433</strain>
    </source>
</reference>
<feature type="active site" description="Nucleophile" evidence="4 5">
    <location>
        <position position="53"/>
    </location>
</feature>
<sequence length="250" mass="28388">MRNIKLTIEYDGRRYLGWQRLGDSDKTIQGKIEGVLKQITEEDIEIIGSGRTDSGAHARGQVANFKTASTMPLDEMQLLLNRYLPRDIIIKELEEVHERFHARYNAEGKKYSYYVWNAVIPSAFEGYHTYYYPQELDMDKLQAACERLVGTHDYIGFSSLKKSKKSTVRTVSEIVVERKGSILHFAFVGEGFLYNMVRIMMGTILDVAAGKIPLETIDEVFANKVRANAGATAPALGLFLDEVYYPAEQK</sequence>
<keyword evidence="3 4" id="KW-0413">Isomerase</keyword>
<organism evidence="9 10">
    <name type="scientific">Enterococcus alcedinis</name>
    <dbReference type="NCBI Taxonomy" id="1274384"/>
    <lineage>
        <taxon>Bacteria</taxon>
        <taxon>Bacillati</taxon>
        <taxon>Bacillota</taxon>
        <taxon>Bacilli</taxon>
        <taxon>Lactobacillales</taxon>
        <taxon>Enterococcaceae</taxon>
        <taxon>Enterococcus</taxon>
    </lineage>
</organism>
<evidence type="ECO:0000256" key="1">
    <source>
        <dbReference type="ARBA" id="ARBA00009375"/>
    </source>
</evidence>
<dbReference type="RefSeq" id="WP_188368392.1">
    <property type="nucleotide sequence ID" value="NZ_BMDT01000012.1"/>
</dbReference>
<dbReference type="GO" id="GO:0003723">
    <property type="term" value="F:RNA binding"/>
    <property type="evidence" value="ECO:0007669"/>
    <property type="project" value="InterPro"/>
</dbReference>
<dbReference type="SUPFAM" id="SSF55120">
    <property type="entry name" value="Pseudouridine synthase"/>
    <property type="match status" value="1"/>
</dbReference>
<evidence type="ECO:0000256" key="6">
    <source>
        <dbReference type="PIRSR" id="PIRSR001430-2"/>
    </source>
</evidence>
<dbReference type="FunFam" id="3.30.70.580:FF:000001">
    <property type="entry name" value="tRNA pseudouridine synthase A"/>
    <property type="match status" value="1"/>
</dbReference>
<dbReference type="Pfam" id="PF01416">
    <property type="entry name" value="PseudoU_synth_1"/>
    <property type="match status" value="2"/>
</dbReference>
<keyword evidence="2 4" id="KW-0819">tRNA processing</keyword>
<feature type="binding site" evidence="4 6">
    <location>
        <position position="111"/>
    </location>
    <ligand>
        <name>substrate</name>
    </ligand>
</feature>
<dbReference type="PIRSF" id="PIRSF001430">
    <property type="entry name" value="tRNA_psdUrid_synth"/>
    <property type="match status" value="1"/>
</dbReference>
<comment type="caution">
    <text evidence="4">Lacks conserved residue(s) required for the propagation of feature annotation.</text>
</comment>
<accession>A0A917JJ18</accession>
<dbReference type="GO" id="GO:0160147">
    <property type="term" value="F:tRNA pseudouridine(38-40) synthase activity"/>
    <property type="evidence" value="ECO:0007669"/>
    <property type="project" value="UniProtKB-EC"/>
</dbReference>
<dbReference type="CDD" id="cd02570">
    <property type="entry name" value="PseudoU_synth_EcTruA"/>
    <property type="match status" value="1"/>
</dbReference>
<reference evidence="9" key="2">
    <citation type="submission" date="2020-09" db="EMBL/GenBank/DDBJ databases">
        <authorList>
            <person name="Sun Q."/>
            <person name="Sedlacek I."/>
        </authorList>
    </citation>
    <scope>NUCLEOTIDE SEQUENCE</scope>
    <source>
        <strain evidence="9">CCM 8433</strain>
    </source>
</reference>
<comment type="caution">
    <text evidence="9">The sequence shown here is derived from an EMBL/GenBank/DDBJ whole genome shotgun (WGS) entry which is preliminary data.</text>
</comment>
<comment type="function">
    <text evidence="4">Formation of pseudouridine at positions 38, 39 and 40 in the anticodon stem and loop of transfer RNAs.</text>
</comment>
<comment type="similarity">
    <text evidence="1 4 7">Belongs to the tRNA pseudouridine synthase TruA family.</text>
</comment>
<dbReference type="Proteomes" id="UP000622610">
    <property type="component" value="Unassembled WGS sequence"/>
</dbReference>
<dbReference type="InterPro" id="IPR020097">
    <property type="entry name" value="PsdUridine_synth_TruA_a/b_dom"/>
</dbReference>
<evidence type="ECO:0000256" key="3">
    <source>
        <dbReference type="ARBA" id="ARBA00023235"/>
    </source>
</evidence>
<dbReference type="AlphaFoldDB" id="A0A917JJ18"/>
<dbReference type="NCBIfam" id="TIGR00071">
    <property type="entry name" value="hisT_truA"/>
    <property type="match status" value="1"/>
</dbReference>
<proteinExistence type="inferred from homology"/>
<dbReference type="Gene3D" id="3.30.70.660">
    <property type="entry name" value="Pseudouridine synthase I, catalytic domain, C-terminal subdomain"/>
    <property type="match status" value="1"/>
</dbReference>
<dbReference type="GO" id="GO:0031119">
    <property type="term" value="P:tRNA pseudouridine synthesis"/>
    <property type="evidence" value="ECO:0007669"/>
    <property type="project" value="UniProtKB-UniRule"/>
</dbReference>